<evidence type="ECO:0000313" key="4">
    <source>
        <dbReference type="Proteomes" id="UP000836402"/>
    </source>
</evidence>
<organism evidence="2 3">
    <name type="scientific">Tilletia caries</name>
    <name type="common">wheat bunt fungus</name>
    <dbReference type="NCBI Taxonomy" id="13290"/>
    <lineage>
        <taxon>Eukaryota</taxon>
        <taxon>Fungi</taxon>
        <taxon>Dikarya</taxon>
        <taxon>Basidiomycota</taxon>
        <taxon>Ustilaginomycotina</taxon>
        <taxon>Exobasidiomycetes</taxon>
        <taxon>Tilletiales</taxon>
        <taxon>Tilletiaceae</taxon>
        <taxon>Tilletia</taxon>
    </lineage>
</organism>
<evidence type="ECO:0008006" key="5">
    <source>
        <dbReference type="Google" id="ProtNLM"/>
    </source>
</evidence>
<evidence type="ECO:0000313" key="3">
    <source>
        <dbReference type="Proteomes" id="UP000077671"/>
    </source>
</evidence>
<dbReference type="Proteomes" id="UP000077671">
    <property type="component" value="Unassembled WGS sequence"/>
</dbReference>
<dbReference type="PANTHER" id="PTHR33977">
    <property type="entry name" value="ZINC ION BINDING PROTEIN"/>
    <property type="match status" value="1"/>
</dbReference>
<evidence type="ECO:0000313" key="1">
    <source>
        <dbReference type="EMBL" id="CAD6900556.1"/>
    </source>
</evidence>
<keyword evidence="4" id="KW-1185">Reference proteome</keyword>
<dbReference type="Proteomes" id="UP000836402">
    <property type="component" value="Unassembled WGS sequence"/>
</dbReference>
<dbReference type="EMBL" id="CAJHJG010000287">
    <property type="protein sequence ID" value="CAD6900556.1"/>
    <property type="molecule type" value="Genomic_DNA"/>
</dbReference>
<sequence length="251" mass="29459">MVLERSGSEIWCLDSTHNTGYGMTRDEKVFLTTIIVRSQDTGSGFPAAFLLTPSETQLPLAYFLSWVTKLVPAPKDVMVDCSVTEQAAIKITFSSSAQPPRILLCQWHVVRAWEDNIKNKIKFPQLDDEGVARSRQVQERCRKILRDLVYAAQPETFLAQFAEFQREWTMFFPDFMLYFRREWVTKRPPSMWSLAYRQHAHYGIDTNNYVESWHDNLKINYLGLIKKQRIDHVICVLTREFIPDYVRRLVQ</sequence>
<name>A0A8T8SI06_9BASI</name>
<reference evidence="2" key="2">
    <citation type="journal article" date="2019" name="IMA Fungus">
        <title>Genome sequencing and comparison of five Tilletia species to identify candidate genes for the detection of regulated species infecting wheat.</title>
        <authorList>
            <person name="Nguyen H.D.T."/>
            <person name="Sultana T."/>
            <person name="Kesanakurti P."/>
            <person name="Hambleton S."/>
        </authorList>
    </citation>
    <scope>NUCLEOTIDE SEQUENCE</scope>
    <source>
        <strain evidence="2">DAOMC 238032</strain>
    </source>
</reference>
<reference evidence="2" key="1">
    <citation type="submission" date="2016-04" db="EMBL/GenBank/DDBJ databases">
        <authorList>
            <person name="Nguyen H.D."/>
            <person name="Kesanakurti P."/>
            <person name="Cullis J."/>
            <person name="Levesque C.A."/>
            <person name="Hambleton S."/>
        </authorList>
    </citation>
    <scope>NUCLEOTIDE SEQUENCE</scope>
    <source>
        <strain evidence="2">DAOMC 238032</strain>
    </source>
</reference>
<reference evidence="1" key="3">
    <citation type="submission" date="2020-10" db="EMBL/GenBank/DDBJ databases">
        <authorList>
            <person name="Sedaghatjoo S."/>
        </authorList>
    </citation>
    <scope>NUCLEOTIDE SEQUENCE</scope>
    <source>
        <strain evidence="1">AZH3</strain>
    </source>
</reference>
<protein>
    <recommendedName>
        <fullName evidence="5">MULE transposase domain-containing protein</fullName>
    </recommendedName>
</protein>
<proteinExistence type="predicted"/>
<dbReference type="PANTHER" id="PTHR33977:SF1">
    <property type="entry name" value="ZINC ION BINDING PROTEIN"/>
    <property type="match status" value="1"/>
</dbReference>
<dbReference type="EMBL" id="LWDD02002495">
    <property type="protein sequence ID" value="KAE8240757.1"/>
    <property type="molecule type" value="Genomic_DNA"/>
</dbReference>
<gene>
    <name evidence="2" type="ORF">A4X03_0g8390</name>
    <name evidence="1" type="ORF">JKIAZH3_G6618</name>
</gene>
<evidence type="ECO:0000313" key="2">
    <source>
        <dbReference type="EMBL" id="KAE8240757.1"/>
    </source>
</evidence>
<comment type="caution">
    <text evidence="2">The sequence shown here is derived from an EMBL/GenBank/DDBJ whole genome shotgun (WGS) entry which is preliminary data.</text>
</comment>
<dbReference type="AlphaFoldDB" id="A0A8T8SI06"/>
<accession>A0A8T8SI06</accession>